<dbReference type="SUPFAM" id="SSF54106">
    <property type="entry name" value="LysM domain"/>
    <property type="match status" value="1"/>
</dbReference>
<dbReference type="Proteomes" id="UP000044841">
    <property type="component" value="Unassembled WGS sequence"/>
</dbReference>
<dbReference type="EMBL" id="CYGV01001622">
    <property type="protein sequence ID" value="CUA76042.1"/>
    <property type="molecule type" value="Genomic_DNA"/>
</dbReference>
<dbReference type="AlphaFoldDB" id="A0A0K6GBR5"/>
<evidence type="ECO:0000313" key="4">
    <source>
        <dbReference type="Proteomes" id="UP000044841"/>
    </source>
</evidence>
<dbReference type="PROSITE" id="PS51782">
    <property type="entry name" value="LYSM"/>
    <property type="match status" value="1"/>
</dbReference>
<dbReference type="Pfam" id="PF01476">
    <property type="entry name" value="LysM"/>
    <property type="match status" value="1"/>
</dbReference>
<keyword evidence="4" id="KW-1185">Reference proteome</keyword>
<feature type="region of interest" description="Disordered" evidence="1">
    <location>
        <begin position="174"/>
        <end position="199"/>
    </location>
</feature>
<feature type="compositionally biased region" description="Low complexity" evidence="1">
    <location>
        <begin position="174"/>
        <end position="193"/>
    </location>
</feature>
<proteinExistence type="predicted"/>
<protein>
    <recommendedName>
        <fullName evidence="2">LysM domain-containing protein</fullName>
    </recommendedName>
</protein>
<name>A0A0K6GBR5_9AGAM</name>
<sequence length="326" mass="35920">MTSVTVPLCLACSQELSAKSLDSCFRTPCCARYICERCLSKNARFRRYNPCLSCLGGVGLVQSTSGDRPTGDRPSVQHGRDNEAETFIIADSEDDEDSELSSKSKRIESGAADARPPTTPETSGFSEMPDRALPQSSTYYIKPRDTVTGIALKHGIDPRQLCRLNKLPASTLTTTPHLLHTRTTLQLPPGSRAPSPPPPDLLERLEARAKERAGKAFQAITKETDWGVAQSYVALLDTEDEEIKEGKRRMVDLSSRDGRQALAVDRYLDDNDWEEEQRKAGLSPRIEPFPFFSWKGKESADSSQEDAGGGSGWWRGLISGPSLSKR</sequence>
<feature type="domain" description="LysM" evidence="2">
    <location>
        <begin position="137"/>
        <end position="187"/>
    </location>
</feature>
<dbReference type="InterPro" id="IPR036779">
    <property type="entry name" value="LysM_dom_sf"/>
</dbReference>
<evidence type="ECO:0000313" key="3">
    <source>
        <dbReference type="EMBL" id="CUA76042.1"/>
    </source>
</evidence>
<accession>A0A0K6GBR5</accession>
<evidence type="ECO:0000259" key="2">
    <source>
        <dbReference type="PROSITE" id="PS51782"/>
    </source>
</evidence>
<dbReference type="InterPro" id="IPR018392">
    <property type="entry name" value="LysM"/>
</dbReference>
<reference evidence="3 4" key="1">
    <citation type="submission" date="2015-07" db="EMBL/GenBank/DDBJ databases">
        <authorList>
            <person name="Noorani M."/>
        </authorList>
    </citation>
    <scope>NUCLEOTIDE SEQUENCE [LARGE SCALE GENOMIC DNA]</scope>
    <source>
        <strain evidence="3">BBA 69670</strain>
    </source>
</reference>
<feature type="region of interest" description="Disordered" evidence="1">
    <location>
        <begin position="63"/>
        <end position="82"/>
    </location>
</feature>
<dbReference type="Gene3D" id="3.10.350.10">
    <property type="entry name" value="LysM domain"/>
    <property type="match status" value="1"/>
</dbReference>
<feature type="region of interest" description="Disordered" evidence="1">
    <location>
        <begin position="87"/>
        <end position="135"/>
    </location>
</feature>
<organism evidence="3 4">
    <name type="scientific">Rhizoctonia solani</name>
    <dbReference type="NCBI Taxonomy" id="456999"/>
    <lineage>
        <taxon>Eukaryota</taxon>
        <taxon>Fungi</taxon>
        <taxon>Dikarya</taxon>
        <taxon>Basidiomycota</taxon>
        <taxon>Agaricomycotina</taxon>
        <taxon>Agaricomycetes</taxon>
        <taxon>Cantharellales</taxon>
        <taxon>Ceratobasidiaceae</taxon>
        <taxon>Rhizoctonia</taxon>
    </lineage>
</organism>
<gene>
    <name evidence="3" type="ORF">RSOLAG22IIIB_02049</name>
</gene>
<dbReference type="CDD" id="cd00118">
    <property type="entry name" value="LysM"/>
    <property type="match status" value="1"/>
</dbReference>
<evidence type="ECO:0000256" key="1">
    <source>
        <dbReference type="SAM" id="MobiDB-lite"/>
    </source>
</evidence>
<feature type="region of interest" description="Disordered" evidence="1">
    <location>
        <begin position="293"/>
        <end position="326"/>
    </location>
</feature>